<evidence type="ECO:0000256" key="2">
    <source>
        <dbReference type="ARBA" id="ARBA00023300"/>
    </source>
</evidence>
<gene>
    <name evidence="4" type="primary">cbbS</name>
    <name evidence="6" type="ORF">OM076_18315</name>
</gene>
<keyword evidence="1 4" id="KW-0113">Calvin cycle</keyword>
<comment type="miscellaneous">
    <text evidence="4">The basic functional RuBisCO is composed of a large chain homodimer in a 'head-to-tail' conformation. In form I RuBisCO this homodimer is arranged in a barrel-like tetramer with the small subunits forming a tetrameric 'cap' on each end of the 'barrel'.</text>
</comment>
<dbReference type="AlphaFoldDB" id="A0A9X3MZJ6"/>
<dbReference type="GO" id="GO:0019253">
    <property type="term" value="P:reductive pentose-phosphate cycle"/>
    <property type="evidence" value="ECO:0007669"/>
    <property type="project" value="UniProtKB-UniRule"/>
</dbReference>
<evidence type="ECO:0000313" key="7">
    <source>
        <dbReference type="Proteomes" id="UP001149140"/>
    </source>
</evidence>
<comment type="function">
    <text evidence="4">RuBisCO catalyzes two reactions: the carboxylation of D-ribulose 1,5-bisphosphate, the primary event in carbon dioxide fixation, as well as the oxidative fragmentation of the pentose substrate. Both reactions occur simultaneously and in competition at the same active site. Although the small subunit is not catalytic it is essential for maximal activity.</text>
</comment>
<comment type="similarity">
    <text evidence="4">Belongs to the RuBisCO small chain family.</text>
</comment>
<dbReference type="InterPro" id="IPR000894">
    <property type="entry name" value="RuBisCO_ssu_dom"/>
</dbReference>
<dbReference type="SMART" id="SM00961">
    <property type="entry name" value="RuBisCO_small"/>
    <property type="match status" value="1"/>
</dbReference>
<proteinExistence type="inferred from homology"/>
<keyword evidence="7" id="KW-1185">Reference proteome</keyword>
<evidence type="ECO:0000256" key="3">
    <source>
        <dbReference type="ARBA" id="ARBA00038826"/>
    </source>
</evidence>
<dbReference type="GO" id="GO:0016984">
    <property type="term" value="F:ribulose-bisphosphate carboxylase activity"/>
    <property type="evidence" value="ECO:0007669"/>
    <property type="project" value="UniProtKB-UniRule"/>
</dbReference>
<dbReference type="RefSeq" id="WP_270041468.1">
    <property type="nucleotide sequence ID" value="NZ_JAPDOD010000017.1"/>
</dbReference>
<organism evidence="6 7">
    <name type="scientific">Solirubrobacter ginsenosidimutans</name>
    <dbReference type="NCBI Taxonomy" id="490573"/>
    <lineage>
        <taxon>Bacteria</taxon>
        <taxon>Bacillati</taxon>
        <taxon>Actinomycetota</taxon>
        <taxon>Thermoleophilia</taxon>
        <taxon>Solirubrobacterales</taxon>
        <taxon>Solirubrobacteraceae</taxon>
        <taxon>Solirubrobacter</taxon>
    </lineage>
</organism>
<evidence type="ECO:0000313" key="6">
    <source>
        <dbReference type="EMBL" id="MDA0162233.1"/>
    </source>
</evidence>
<keyword evidence="2 4" id="KW-0120">Carbon dioxide fixation</keyword>
<evidence type="ECO:0000256" key="4">
    <source>
        <dbReference type="HAMAP-Rule" id="MF_00859"/>
    </source>
</evidence>
<dbReference type="InterPro" id="IPR024681">
    <property type="entry name" value="RuBisCO_ssu"/>
</dbReference>
<dbReference type="Proteomes" id="UP001149140">
    <property type="component" value="Unassembled WGS sequence"/>
</dbReference>
<dbReference type="Gene3D" id="3.30.190.10">
    <property type="entry name" value="Ribulose bisphosphate carboxylase, small subunit"/>
    <property type="match status" value="1"/>
</dbReference>
<name>A0A9X3MZJ6_9ACTN</name>
<dbReference type="Pfam" id="PF00101">
    <property type="entry name" value="RuBisCO_small"/>
    <property type="match status" value="1"/>
</dbReference>
<dbReference type="InterPro" id="IPR036385">
    <property type="entry name" value="RuBisCO_ssu_sf"/>
</dbReference>
<dbReference type="PANTHER" id="PTHR31262:SF23">
    <property type="entry name" value="RIBULOSE BISPHOSPHATE CARBOXYLASE SMALL SUBUNIT"/>
    <property type="match status" value="1"/>
</dbReference>
<evidence type="ECO:0000259" key="5">
    <source>
        <dbReference type="SMART" id="SM00961"/>
    </source>
</evidence>
<accession>A0A9X3MZJ6</accession>
<comment type="caution">
    <text evidence="6">The sequence shown here is derived from an EMBL/GenBank/DDBJ whole genome shotgun (WGS) entry which is preliminary data.</text>
</comment>
<evidence type="ECO:0000256" key="1">
    <source>
        <dbReference type="ARBA" id="ARBA00022567"/>
    </source>
</evidence>
<dbReference type="PANTHER" id="PTHR31262">
    <property type="entry name" value="RIBULOSE BISPHOSPHATE CARBOXYLASE SMALL CHAIN 1, CHLOROPLASTIC"/>
    <property type="match status" value="1"/>
</dbReference>
<dbReference type="SUPFAM" id="SSF55239">
    <property type="entry name" value="RuBisCO, small subunit"/>
    <property type="match status" value="1"/>
</dbReference>
<sequence length="141" mass="16163">MRLTQGAFSYLPELSDEQLEAQLRYALRHGWAIMIERTDDPHPRNALWELCGQPRFDVPEHEAPSVLDDVRAARETYPRGYVKVVAYDRSLGRQTTALSFIVSRPASEPGFRLERIEQSDRRVRYALHAYATDAPAGSRYA</sequence>
<dbReference type="EMBL" id="JAPDOD010000017">
    <property type="protein sequence ID" value="MDA0162233.1"/>
    <property type="molecule type" value="Genomic_DNA"/>
</dbReference>
<feature type="domain" description="Ribulose bisphosphate carboxylase small subunit" evidence="5">
    <location>
        <begin position="4"/>
        <end position="105"/>
    </location>
</feature>
<dbReference type="HAMAP" id="MF_00859">
    <property type="entry name" value="RuBisCO_S_bact"/>
    <property type="match status" value="1"/>
</dbReference>
<protein>
    <recommendedName>
        <fullName evidence="4">Ribulose bisphosphate carboxylase small subunit</fullName>
        <shortName evidence="4">RuBisCO small subunit</shortName>
    </recommendedName>
</protein>
<reference evidence="6" key="1">
    <citation type="submission" date="2022-10" db="EMBL/GenBank/DDBJ databases">
        <title>The WGS of Solirubrobacter ginsenosidimutans DSM 21036.</title>
        <authorList>
            <person name="Jiang Z."/>
        </authorList>
    </citation>
    <scope>NUCLEOTIDE SEQUENCE</scope>
    <source>
        <strain evidence="6">DSM 21036</strain>
    </source>
</reference>
<comment type="subunit">
    <text evidence="3 4">Heterohexadecamer of 8 large and 8 small subunits.</text>
</comment>